<dbReference type="GO" id="GO:0016413">
    <property type="term" value="F:O-acetyltransferase activity"/>
    <property type="evidence" value="ECO:0007669"/>
    <property type="project" value="InterPro"/>
</dbReference>
<evidence type="ECO:0000313" key="3">
    <source>
        <dbReference type="EMBL" id="GFD58664.1"/>
    </source>
</evidence>
<dbReference type="InterPro" id="IPR029962">
    <property type="entry name" value="TBL"/>
</dbReference>
<dbReference type="Pfam" id="PF13839">
    <property type="entry name" value="PC-Esterase"/>
    <property type="match status" value="1"/>
</dbReference>
<comment type="similarity">
    <text evidence="1">Belongs to the PC-esterase family. TBL subfamily.</text>
</comment>
<sequence length="50" mass="5927">DADILIFNTGHWWTHEKTSRGLDYYQEGNHVYPRLKALDAYTRALSTWSK</sequence>
<dbReference type="AlphaFoldDB" id="A0A699XRJ3"/>
<dbReference type="GO" id="GO:0005794">
    <property type="term" value="C:Golgi apparatus"/>
    <property type="evidence" value="ECO:0007669"/>
    <property type="project" value="TreeGrafter"/>
</dbReference>
<feature type="non-terminal residue" evidence="3">
    <location>
        <position position="1"/>
    </location>
</feature>
<dbReference type="PANTHER" id="PTHR32285:SF309">
    <property type="entry name" value="PMR5 DOMAIN, PC-ESTERASE, PROTEIN TRICHOME BIREFRINGENCE-LIKE 2"/>
    <property type="match status" value="1"/>
</dbReference>
<protein>
    <submittedName>
        <fullName evidence="3">Protein trichome birefringence-like 2</fullName>
    </submittedName>
</protein>
<dbReference type="InterPro" id="IPR026057">
    <property type="entry name" value="TBL_C"/>
</dbReference>
<feature type="non-terminal residue" evidence="3">
    <location>
        <position position="50"/>
    </location>
</feature>
<evidence type="ECO:0000259" key="2">
    <source>
        <dbReference type="Pfam" id="PF13839"/>
    </source>
</evidence>
<reference evidence="3" key="1">
    <citation type="journal article" date="2019" name="Sci. Rep.">
        <title>Draft genome of Tanacetum cinerariifolium, the natural source of mosquito coil.</title>
        <authorList>
            <person name="Yamashiro T."/>
            <person name="Shiraishi A."/>
            <person name="Satake H."/>
            <person name="Nakayama K."/>
        </authorList>
    </citation>
    <scope>NUCLEOTIDE SEQUENCE</scope>
</reference>
<evidence type="ECO:0000256" key="1">
    <source>
        <dbReference type="ARBA" id="ARBA00007727"/>
    </source>
</evidence>
<accession>A0A699XRJ3</accession>
<dbReference type="EMBL" id="BKCJ011855809">
    <property type="protein sequence ID" value="GFD58664.1"/>
    <property type="molecule type" value="Genomic_DNA"/>
</dbReference>
<dbReference type="PANTHER" id="PTHR32285">
    <property type="entry name" value="PROTEIN TRICHOME BIREFRINGENCE-LIKE 9-RELATED"/>
    <property type="match status" value="1"/>
</dbReference>
<organism evidence="3">
    <name type="scientific">Tanacetum cinerariifolium</name>
    <name type="common">Dalmatian daisy</name>
    <name type="synonym">Chrysanthemum cinerariifolium</name>
    <dbReference type="NCBI Taxonomy" id="118510"/>
    <lineage>
        <taxon>Eukaryota</taxon>
        <taxon>Viridiplantae</taxon>
        <taxon>Streptophyta</taxon>
        <taxon>Embryophyta</taxon>
        <taxon>Tracheophyta</taxon>
        <taxon>Spermatophyta</taxon>
        <taxon>Magnoliopsida</taxon>
        <taxon>eudicotyledons</taxon>
        <taxon>Gunneridae</taxon>
        <taxon>Pentapetalae</taxon>
        <taxon>asterids</taxon>
        <taxon>campanulids</taxon>
        <taxon>Asterales</taxon>
        <taxon>Asteraceae</taxon>
        <taxon>Asteroideae</taxon>
        <taxon>Anthemideae</taxon>
        <taxon>Anthemidinae</taxon>
        <taxon>Tanacetum</taxon>
    </lineage>
</organism>
<name>A0A699XRJ3_TANCI</name>
<proteinExistence type="inferred from homology"/>
<gene>
    <name evidence="3" type="ORF">Tci_930633</name>
</gene>
<comment type="caution">
    <text evidence="3">The sequence shown here is derived from an EMBL/GenBank/DDBJ whole genome shotgun (WGS) entry which is preliminary data.</text>
</comment>
<feature type="domain" description="Trichome birefringence-like C-terminal" evidence="2">
    <location>
        <begin position="1"/>
        <end position="50"/>
    </location>
</feature>